<evidence type="ECO:0000256" key="1">
    <source>
        <dbReference type="ARBA" id="ARBA00004141"/>
    </source>
</evidence>
<evidence type="ECO:0000256" key="4">
    <source>
        <dbReference type="ARBA" id="ARBA00023136"/>
    </source>
</evidence>
<protein>
    <recommendedName>
        <fullName evidence="5">Probable membrane transporter protein</fullName>
    </recommendedName>
</protein>
<accession>A0ABV6ZYB9</accession>
<comment type="subcellular location">
    <subcellularLocation>
        <location evidence="5">Cell membrane</location>
        <topology evidence="5">Multi-pass membrane protein</topology>
    </subcellularLocation>
    <subcellularLocation>
        <location evidence="1">Membrane</location>
        <topology evidence="1">Multi-pass membrane protein</topology>
    </subcellularLocation>
</comment>
<evidence type="ECO:0000256" key="2">
    <source>
        <dbReference type="ARBA" id="ARBA00022692"/>
    </source>
</evidence>
<dbReference type="RefSeq" id="WP_343164276.1">
    <property type="nucleotide sequence ID" value="NZ_JBHRSV010000019.1"/>
</dbReference>
<feature type="transmembrane region" description="Helical" evidence="5">
    <location>
        <begin position="93"/>
        <end position="110"/>
    </location>
</feature>
<evidence type="ECO:0000313" key="6">
    <source>
        <dbReference type="EMBL" id="MFC2926485.1"/>
    </source>
</evidence>
<feature type="transmembrane region" description="Helical" evidence="5">
    <location>
        <begin position="122"/>
        <end position="144"/>
    </location>
</feature>
<dbReference type="Proteomes" id="UP001595379">
    <property type="component" value="Unassembled WGS sequence"/>
</dbReference>
<gene>
    <name evidence="6" type="ORF">ACFOOR_10250</name>
</gene>
<feature type="transmembrane region" description="Helical" evidence="5">
    <location>
        <begin position="223"/>
        <end position="242"/>
    </location>
</feature>
<feature type="transmembrane region" description="Helical" evidence="5">
    <location>
        <begin position="31"/>
        <end position="48"/>
    </location>
</feature>
<keyword evidence="5" id="KW-1003">Cell membrane</keyword>
<feature type="transmembrane region" description="Helical" evidence="5">
    <location>
        <begin position="69"/>
        <end position="87"/>
    </location>
</feature>
<dbReference type="InterPro" id="IPR002781">
    <property type="entry name" value="TM_pro_TauE-like"/>
</dbReference>
<evidence type="ECO:0000256" key="5">
    <source>
        <dbReference type="RuleBase" id="RU363041"/>
    </source>
</evidence>
<name>A0ABV6ZYB9_9PROT</name>
<dbReference type="EMBL" id="JBHRSV010000019">
    <property type="protein sequence ID" value="MFC2926485.1"/>
    <property type="molecule type" value="Genomic_DNA"/>
</dbReference>
<evidence type="ECO:0000313" key="7">
    <source>
        <dbReference type="Proteomes" id="UP001595379"/>
    </source>
</evidence>
<proteinExistence type="inferred from homology"/>
<keyword evidence="3 5" id="KW-1133">Transmembrane helix</keyword>
<keyword evidence="4 5" id="KW-0472">Membrane</keyword>
<comment type="caution">
    <text evidence="6">The sequence shown here is derived from an EMBL/GenBank/DDBJ whole genome shotgun (WGS) entry which is preliminary data.</text>
</comment>
<sequence>MTWPIIIVAALVTSFISGIFGMAGGLILMGVLAFLLPVSAAMVVHGAIQSVSNGWRAILWHRWIDWRNLGLYLVGSAAAAALLFAFMIRLPEAWLFIVLGLVPALLWLPLKRFALDARKTSHAVASGIGVTGLGIVAGVSGPLLDVFYVTTDMDRRTVVATKAATQVIAHGFKIAYYIVPALAAGALAEPYWLLAAIPLAMLGTTLGGQVLKRMSDIQFRNATKWIVTVIGAIYVVRGVLLLTTG</sequence>
<reference evidence="7" key="1">
    <citation type="journal article" date="2019" name="Int. J. Syst. Evol. Microbiol.">
        <title>The Global Catalogue of Microorganisms (GCM) 10K type strain sequencing project: providing services to taxonomists for standard genome sequencing and annotation.</title>
        <authorList>
            <consortium name="The Broad Institute Genomics Platform"/>
            <consortium name="The Broad Institute Genome Sequencing Center for Infectious Disease"/>
            <person name="Wu L."/>
            <person name="Ma J."/>
        </authorList>
    </citation>
    <scope>NUCLEOTIDE SEQUENCE [LARGE SCALE GENOMIC DNA]</scope>
    <source>
        <strain evidence="7">KCTC 52487</strain>
    </source>
</reference>
<dbReference type="Pfam" id="PF01925">
    <property type="entry name" value="TauE"/>
    <property type="match status" value="1"/>
</dbReference>
<evidence type="ECO:0000256" key="3">
    <source>
        <dbReference type="ARBA" id="ARBA00022989"/>
    </source>
</evidence>
<keyword evidence="7" id="KW-1185">Reference proteome</keyword>
<feature type="transmembrane region" description="Helical" evidence="5">
    <location>
        <begin position="191"/>
        <end position="211"/>
    </location>
</feature>
<keyword evidence="2 5" id="KW-0812">Transmembrane</keyword>
<organism evidence="6 7">
    <name type="scientific">Hyphobacterium vulgare</name>
    <dbReference type="NCBI Taxonomy" id="1736751"/>
    <lineage>
        <taxon>Bacteria</taxon>
        <taxon>Pseudomonadati</taxon>
        <taxon>Pseudomonadota</taxon>
        <taxon>Alphaproteobacteria</taxon>
        <taxon>Maricaulales</taxon>
        <taxon>Maricaulaceae</taxon>
        <taxon>Hyphobacterium</taxon>
    </lineage>
</organism>
<comment type="similarity">
    <text evidence="5">Belongs to the 4-toluene sulfonate uptake permease (TSUP) (TC 2.A.102) family.</text>
</comment>